<dbReference type="OrthoDB" id="157819at2"/>
<evidence type="ECO:0000313" key="3">
    <source>
        <dbReference type="Proteomes" id="UP000198756"/>
    </source>
</evidence>
<proteinExistence type="predicted"/>
<dbReference type="InterPro" id="IPR012337">
    <property type="entry name" value="RNaseH-like_sf"/>
</dbReference>
<evidence type="ECO:0000259" key="1">
    <source>
        <dbReference type="Pfam" id="PF01609"/>
    </source>
</evidence>
<dbReference type="GO" id="GO:0006313">
    <property type="term" value="P:DNA transposition"/>
    <property type="evidence" value="ECO:0007669"/>
    <property type="project" value="InterPro"/>
</dbReference>
<dbReference type="EMBL" id="FMXE01000062">
    <property type="protein sequence ID" value="SDA97278.1"/>
    <property type="molecule type" value="Genomic_DNA"/>
</dbReference>
<sequence>STGNKVSDKFKARARLNIMVTNVPAEILKGKDIRKVYSLRRQIELIFKTWKSLVTIDEFNTKKIHRFECQLYGKLIWIILNLTIFNWLQNQVLQKNNVLCSVWKYFRLIQNISDHLINALKSHKELIILLDQLKEFAPKILYLETKTSLK</sequence>
<dbReference type="SUPFAM" id="SSF53098">
    <property type="entry name" value="Ribonuclease H-like"/>
    <property type="match status" value="1"/>
</dbReference>
<dbReference type="AlphaFoldDB" id="A0A1G5ZR16"/>
<organism evidence="2 3">
    <name type="scientific">Algoriphagus alkaliphilus</name>
    <dbReference type="NCBI Taxonomy" id="279824"/>
    <lineage>
        <taxon>Bacteria</taxon>
        <taxon>Pseudomonadati</taxon>
        <taxon>Bacteroidota</taxon>
        <taxon>Cytophagia</taxon>
        <taxon>Cytophagales</taxon>
        <taxon>Cyclobacteriaceae</taxon>
        <taxon>Algoriphagus</taxon>
    </lineage>
</organism>
<name>A0A1G5ZR16_9BACT</name>
<dbReference type="GO" id="GO:0004803">
    <property type="term" value="F:transposase activity"/>
    <property type="evidence" value="ECO:0007669"/>
    <property type="project" value="InterPro"/>
</dbReference>
<dbReference type="Proteomes" id="UP000198756">
    <property type="component" value="Unassembled WGS sequence"/>
</dbReference>
<gene>
    <name evidence="2" type="ORF">SAMN03080617_04352</name>
</gene>
<evidence type="ECO:0000313" key="2">
    <source>
        <dbReference type="EMBL" id="SDA97278.1"/>
    </source>
</evidence>
<dbReference type="Pfam" id="PF01609">
    <property type="entry name" value="DDE_Tnp_1"/>
    <property type="match status" value="1"/>
</dbReference>
<keyword evidence="3" id="KW-1185">Reference proteome</keyword>
<dbReference type="InterPro" id="IPR002559">
    <property type="entry name" value="Transposase_11"/>
</dbReference>
<dbReference type="GO" id="GO:0003677">
    <property type="term" value="F:DNA binding"/>
    <property type="evidence" value="ECO:0007669"/>
    <property type="project" value="InterPro"/>
</dbReference>
<protein>
    <submittedName>
        <fullName evidence="2">Transposase DDE domain-containing protein</fullName>
    </submittedName>
</protein>
<dbReference type="RefSeq" id="WP_139183708.1">
    <property type="nucleotide sequence ID" value="NZ_FMXE01000062.1"/>
</dbReference>
<feature type="domain" description="Transposase IS4-like" evidence="1">
    <location>
        <begin position="8"/>
        <end position="77"/>
    </location>
</feature>
<feature type="non-terminal residue" evidence="2">
    <location>
        <position position="1"/>
    </location>
</feature>
<reference evidence="3" key="1">
    <citation type="submission" date="2016-10" db="EMBL/GenBank/DDBJ databases">
        <authorList>
            <person name="Varghese N."/>
            <person name="Submissions S."/>
        </authorList>
    </citation>
    <scope>NUCLEOTIDE SEQUENCE [LARGE SCALE GENOMIC DNA]</scope>
    <source>
        <strain evidence="3">DSM 22703</strain>
    </source>
</reference>
<accession>A0A1G5ZR16</accession>